<dbReference type="AlphaFoldDB" id="A0A7I8VGR3"/>
<name>A0A7I8VGR3_9ANNE</name>
<organism evidence="2 3">
    <name type="scientific">Dimorphilus gyrociliatus</name>
    <dbReference type="NCBI Taxonomy" id="2664684"/>
    <lineage>
        <taxon>Eukaryota</taxon>
        <taxon>Metazoa</taxon>
        <taxon>Spiralia</taxon>
        <taxon>Lophotrochozoa</taxon>
        <taxon>Annelida</taxon>
        <taxon>Polychaeta</taxon>
        <taxon>Polychaeta incertae sedis</taxon>
        <taxon>Dinophilidae</taxon>
        <taxon>Dimorphilus</taxon>
    </lineage>
</organism>
<evidence type="ECO:0000313" key="3">
    <source>
        <dbReference type="Proteomes" id="UP000549394"/>
    </source>
</evidence>
<feature type="domain" description="CARD" evidence="1">
    <location>
        <begin position="1"/>
        <end position="93"/>
    </location>
</feature>
<protein>
    <submittedName>
        <fullName evidence="2">DgyrCDS3927</fullName>
    </submittedName>
</protein>
<dbReference type="PROSITE" id="PS50209">
    <property type="entry name" value="CARD"/>
    <property type="match status" value="1"/>
</dbReference>
<dbReference type="GO" id="GO:0042981">
    <property type="term" value="P:regulation of apoptotic process"/>
    <property type="evidence" value="ECO:0007669"/>
    <property type="project" value="InterPro"/>
</dbReference>
<evidence type="ECO:0000313" key="2">
    <source>
        <dbReference type="EMBL" id="CAD5114892.1"/>
    </source>
</evidence>
<comment type="caution">
    <text evidence="2">The sequence shown here is derived from an EMBL/GenBank/DDBJ whole genome shotgun (WGS) entry which is preliminary data.</text>
</comment>
<dbReference type="InterPro" id="IPR001315">
    <property type="entry name" value="CARD"/>
</dbReference>
<dbReference type="Proteomes" id="UP000549394">
    <property type="component" value="Unassembled WGS sequence"/>
</dbReference>
<dbReference type="EMBL" id="CAJFCJ010000005">
    <property type="protein sequence ID" value="CAD5114892.1"/>
    <property type="molecule type" value="Genomic_DNA"/>
</dbReference>
<evidence type="ECO:0000259" key="1">
    <source>
        <dbReference type="PROSITE" id="PS50209"/>
    </source>
</evidence>
<proteinExistence type="predicted"/>
<dbReference type="Gene3D" id="1.10.533.10">
    <property type="entry name" value="Death Domain, Fas"/>
    <property type="match status" value="1"/>
</dbReference>
<accession>A0A7I8VGR3</accession>
<dbReference type="InterPro" id="IPR011029">
    <property type="entry name" value="DEATH-like_dom_sf"/>
</dbReference>
<reference evidence="2 3" key="1">
    <citation type="submission" date="2020-08" db="EMBL/GenBank/DDBJ databases">
        <authorList>
            <person name="Hejnol A."/>
        </authorList>
    </citation>
    <scope>NUCLEOTIDE SEQUENCE [LARGE SCALE GENOMIC DNA]</scope>
</reference>
<dbReference type="SUPFAM" id="SSF47986">
    <property type="entry name" value="DEATH domain"/>
    <property type="match status" value="1"/>
</dbReference>
<sequence length="106" mass="12357">MDENYRKALQNLNSYLVKNLELSTDFLVKFRDTGIIQSSWIAIIMVQTAASKEERNSKFLECITKTDNNAWEILMQSLTDTDQDEIALKLRHSLIEVEEENEKEES</sequence>
<keyword evidence="3" id="KW-1185">Reference proteome</keyword>
<gene>
    <name evidence="2" type="ORF">DGYR_LOCUS3695</name>
</gene>